<evidence type="ECO:0000259" key="1">
    <source>
        <dbReference type="Pfam" id="PF01584"/>
    </source>
</evidence>
<dbReference type="SUPFAM" id="SSF50341">
    <property type="entry name" value="CheW-like"/>
    <property type="match status" value="1"/>
</dbReference>
<dbReference type="Pfam" id="PF01584">
    <property type="entry name" value="CheW"/>
    <property type="match status" value="1"/>
</dbReference>
<sequence>MDRVFRERILDERTESLALRGLQADRALLPPRLVCLAGGRHLAVPLEMVSSIRPFGCSPLPLIAAGARGVMLGATLSGRTLLSVLDLAALLDPALRAGDPPGGGKMLILRRAEPAVALRVDRVLGAIRLQALDVSDRALLPDPAAPHPALVSLLEPGPLLATIAALDHA</sequence>
<dbReference type="InterPro" id="IPR002545">
    <property type="entry name" value="CheW-lke_dom"/>
</dbReference>
<dbReference type="Proteomes" id="UP001524587">
    <property type="component" value="Unassembled WGS sequence"/>
</dbReference>
<protein>
    <submittedName>
        <fullName evidence="2">Chemotaxis protein CheW</fullName>
    </submittedName>
</protein>
<organism evidence="2 3">
    <name type="scientific">Endosaccharibacter trunci</name>
    <dbReference type="NCBI Taxonomy" id="2812733"/>
    <lineage>
        <taxon>Bacteria</taxon>
        <taxon>Pseudomonadati</taxon>
        <taxon>Pseudomonadota</taxon>
        <taxon>Alphaproteobacteria</taxon>
        <taxon>Acetobacterales</taxon>
        <taxon>Acetobacteraceae</taxon>
        <taxon>Endosaccharibacter</taxon>
    </lineage>
</organism>
<dbReference type="EMBL" id="JAMSKV010000007">
    <property type="protein sequence ID" value="MCQ8278718.1"/>
    <property type="molecule type" value="Genomic_DNA"/>
</dbReference>
<keyword evidence="3" id="KW-1185">Reference proteome</keyword>
<dbReference type="RefSeq" id="WP_422864196.1">
    <property type="nucleotide sequence ID" value="NZ_JAMSKV010000007.1"/>
</dbReference>
<reference evidence="2 3" key="1">
    <citation type="submission" date="2022-06" db="EMBL/GenBank/DDBJ databases">
        <title>Endosaccharibacter gen. nov., sp. nov., endophytic bacteria isolated from sugarcane.</title>
        <authorList>
            <person name="Pitiwittayakul N."/>
            <person name="Yukphan P."/>
            <person name="Charoenyingcharoen P."/>
            <person name="Tanasupawat S."/>
        </authorList>
    </citation>
    <scope>NUCLEOTIDE SEQUENCE [LARGE SCALE GENOMIC DNA]</scope>
    <source>
        <strain evidence="2 3">KSS8</strain>
    </source>
</reference>
<accession>A0ABT1WA79</accession>
<comment type="caution">
    <text evidence="2">The sequence shown here is derived from an EMBL/GenBank/DDBJ whole genome shotgun (WGS) entry which is preliminary data.</text>
</comment>
<evidence type="ECO:0000313" key="2">
    <source>
        <dbReference type="EMBL" id="MCQ8278718.1"/>
    </source>
</evidence>
<name>A0ABT1WA79_9PROT</name>
<proteinExistence type="predicted"/>
<feature type="domain" description="CheW-like" evidence="1">
    <location>
        <begin position="33"/>
        <end position="137"/>
    </location>
</feature>
<gene>
    <name evidence="2" type="ORF">NFI95_09660</name>
</gene>
<dbReference type="InterPro" id="IPR036061">
    <property type="entry name" value="CheW-like_dom_sf"/>
</dbReference>
<evidence type="ECO:0000313" key="3">
    <source>
        <dbReference type="Proteomes" id="UP001524587"/>
    </source>
</evidence>